<evidence type="ECO:0008006" key="4">
    <source>
        <dbReference type="Google" id="ProtNLM"/>
    </source>
</evidence>
<dbReference type="Pfam" id="PF14286">
    <property type="entry name" value="DHHW"/>
    <property type="match status" value="1"/>
</dbReference>
<sequence>MDNNIRKKKRWVESFVGKAFIICLLIFVLANLLYPSHEKSEEENRMLTQKPKMTVGNLTSGGYMEQYENYQADQFIGRNFLRKVKVTLNRLGGSREENGVFIGKKGQLLEDIVVPDQETLKENLTAIKTFSQEYSDIPMSMILVPDAASVLSGSLPSFAKVADQNACISQVKKELGDSVQWIDAVKAMNKHQDEKIYYKTDHHWTTLGAFYTFQEAASTLVIDADVSSAYVSYPVATDFNGTLAAKSGCRMGEKEEIDIYVPKDTDNDVTVNYVDEQIKTTSLYESKMLKTRDKYAVFLGGNTSLIDIKTLSEKQGRILVIKDSYANSFVPFLAPYFREIVLLDPRYYTGNIQDVMDTYKITDVLFLYNGNTFFQDNNISGVLNSGQSNETGIHTEEGTDQTE</sequence>
<dbReference type="EMBL" id="JABACJ020000001">
    <property type="protein sequence ID" value="MBU3874637.1"/>
    <property type="molecule type" value="Genomic_DNA"/>
</dbReference>
<feature type="transmembrane region" description="Helical" evidence="1">
    <location>
        <begin position="15"/>
        <end position="34"/>
    </location>
</feature>
<evidence type="ECO:0000313" key="2">
    <source>
        <dbReference type="EMBL" id="MBU3874637.1"/>
    </source>
</evidence>
<dbReference type="Proteomes" id="UP000723714">
    <property type="component" value="Unassembled WGS sequence"/>
</dbReference>
<dbReference type="RefSeq" id="WP_216239015.1">
    <property type="nucleotide sequence ID" value="NZ_JABACJ020000001.1"/>
</dbReference>
<proteinExistence type="predicted"/>
<keyword evidence="3" id="KW-1185">Reference proteome</keyword>
<evidence type="ECO:0000313" key="3">
    <source>
        <dbReference type="Proteomes" id="UP000723714"/>
    </source>
</evidence>
<accession>A0ABS6CZ88</accession>
<evidence type="ECO:0000256" key="1">
    <source>
        <dbReference type="SAM" id="Phobius"/>
    </source>
</evidence>
<protein>
    <recommendedName>
        <fullName evidence="4">DHHW motif protein</fullName>
    </recommendedName>
</protein>
<reference evidence="2 3" key="1">
    <citation type="submission" date="2021-06" db="EMBL/GenBank/DDBJ databases">
        <title>Faecalicatena sp. nov. isolated from porcine feces.</title>
        <authorList>
            <person name="Oh B.S."/>
            <person name="Lee J.H."/>
        </authorList>
    </citation>
    <scope>NUCLEOTIDE SEQUENCE [LARGE SCALE GENOMIC DNA]</scope>
    <source>
        <strain evidence="2 3">AGMB00832</strain>
    </source>
</reference>
<keyword evidence="1" id="KW-0472">Membrane</keyword>
<keyword evidence="1" id="KW-0812">Transmembrane</keyword>
<dbReference type="InterPro" id="IPR025945">
    <property type="entry name" value="DHHW"/>
</dbReference>
<comment type="caution">
    <text evidence="2">The sequence shown here is derived from an EMBL/GenBank/DDBJ whole genome shotgun (WGS) entry which is preliminary data.</text>
</comment>
<organism evidence="2 3">
    <name type="scientific">Faecalicatena faecalis</name>
    <dbReference type="NCBI Taxonomy" id="2726362"/>
    <lineage>
        <taxon>Bacteria</taxon>
        <taxon>Bacillati</taxon>
        <taxon>Bacillota</taxon>
        <taxon>Clostridia</taxon>
        <taxon>Lachnospirales</taxon>
        <taxon>Lachnospiraceae</taxon>
        <taxon>Faecalicatena</taxon>
    </lineage>
</organism>
<name>A0ABS6CZ88_9FIRM</name>
<keyword evidence="1" id="KW-1133">Transmembrane helix</keyword>
<gene>
    <name evidence="2" type="ORF">HGO97_002270</name>
</gene>